<dbReference type="AlphaFoldDB" id="A0A2T0WMN7"/>
<name>A0A2T0WMN7_9BACT</name>
<evidence type="ECO:0000313" key="1">
    <source>
        <dbReference type="EMBL" id="PRY87932.1"/>
    </source>
</evidence>
<reference evidence="1 2" key="1">
    <citation type="submission" date="2018-03" db="EMBL/GenBank/DDBJ databases">
        <title>Genomic Encyclopedia of Archaeal and Bacterial Type Strains, Phase II (KMG-II): from individual species to whole genera.</title>
        <authorList>
            <person name="Goeker M."/>
        </authorList>
    </citation>
    <scope>NUCLEOTIDE SEQUENCE [LARGE SCALE GENOMIC DNA]</scope>
    <source>
        <strain evidence="1 2">DSM 27929</strain>
    </source>
</reference>
<gene>
    <name evidence="1" type="ORF">CLW00_10552</name>
</gene>
<accession>A0A2T0WMN7</accession>
<dbReference type="EMBL" id="PVTR01000005">
    <property type="protein sequence ID" value="PRY87932.1"/>
    <property type="molecule type" value="Genomic_DNA"/>
</dbReference>
<organism evidence="1 2">
    <name type="scientific">Mongoliibacter ruber</name>
    <dbReference type="NCBI Taxonomy" id="1750599"/>
    <lineage>
        <taxon>Bacteria</taxon>
        <taxon>Pseudomonadati</taxon>
        <taxon>Bacteroidota</taxon>
        <taxon>Cytophagia</taxon>
        <taxon>Cytophagales</taxon>
        <taxon>Cyclobacteriaceae</taxon>
        <taxon>Mongoliibacter</taxon>
    </lineage>
</organism>
<keyword evidence="2" id="KW-1185">Reference proteome</keyword>
<proteinExistence type="predicted"/>
<dbReference type="RefSeq" id="WP_106133429.1">
    <property type="nucleotide sequence ID" value="NZ_PVTR01000005.1"/>
</dbReference>
<dbReference type="OrthoDB" id="836639at2"/>
<protein>
    <submittedName>
        <fullName evidence="1">Uncharacterized protein</fullName>
    </submittedName>
</protein>
<dbReference type="Proteomes" id="UP000238157">
    <property type="component" value="Unassembled WGS sequence"/>
</dbReference>
<sequence length="247" mass="28392">MKHHVLFIFQFLIVFQVLGQSFEGQYSGELLSKEDTMILEKIKSGYTVKLINSENNFVTFGEISSGELVFHLPLNEGGDLEIKAQKKSNNIIVTFFLEEHKYSSEFSLLQIVNNDSNKKDLGKKTSHQLDEDLIGDWVKVGIFNKDGSIDKDVDYRGKNYSQIYTDDGRVIMDMRQFRDDLIEQGVKAPLFTELPTIYWETIDQKYLIIKGRSGGRSHESKSAYLVKNDTLTVFQDNGLMQVLIRKK</sequence>
<evidence type="ECO:0000313" key="2">
    <source>
        <dbReference type="Proteomes" id="UP000238157"/>
    </source>
</evidence>
<comment type="caution">
    <text evidence="1">The sequence shown here is derived from an EMBL/GenBank/DDBJ whole genome shotgun (WGS) entry which is preliminary data.</text>
</comment>